<sequence length="530" mass="55839">MKSRTTTTATSTDTVLLSNNNNNNNNKIISNNNNNLNGQSLNNNNVICSGTNTSNTTTGISSVSVSTTAAAAAVQAAANYIAAQNNRIHHPENNNNNNNGYNNNNNHHYQISSLPYNQHSGISTATTTKVSNCTTTSGVGTKSHYPSIKRKLFVGMLNKKYSEADVRQLFSGHGTIEECTVLRDASGQSKGCAFVTFGTKQAAISAIKALHQSQTMEGCSAPLVVKFADTQKEKDAKRLQQMQSSLFNITAGLNTSGLAQTTAALTPPQIHPNPPAQASPFLAADAITPSQLQLLQQLQVAGLQQQLLQGLSAQNDANTAASLLAPNLPLQNLVTLAAMSQQPQLAAQPTAAQLTNAAQSLCLLGKTASSGGTTDTLTSAYQAAGLSQFASAATSPTAAQISAASAFTTSPLTPGLQQAVSAAAGKQIEGPDGCNLFIYHLPQEFTDTDLASTFLPFGCVVSAKVFIDKQTNLSKCFGFVSFDNPASAHAAIQAMHGFQIGTKRLKVQLKLYKTKHNNNKEKNKKLVVLN</sequence>
<dbReference type="EMBL" id="UFQS01000616">
    <property type="protein sequence ID" value="SSX05433.1"/>
    <property type="molecule type" value="Genomic_DNA"/>
</dbReference>
<evidence type="ECO:0000259" key="5">
    <source>
        <dbReference type="PROSITE" id="PS50102"/>
    </source>
</evidence>
<feature type="domain" description="RRM" evidence="5">
    <location>
        <begin position="150"/>
        <end position="230"/>
    </location>
</feature>
<dbReference type="AlphaFoldDB" id="A0A336MAI9"/>
<accession>A0A336MAI9</accession>
<dbReference type="FunFam" id="3.30.70.330:FF:000322">
    <property type="entry name" value="CUGBP Elav-like family member 2"/>
    <property type="match status" value="1"/>
</dbReference>
<dbReference type="EMBL" id="UFQT01000616">
    <property type="protein sequence ID" value="SSX25793.1"/>
    <property type="molecule type" value="Genomic_DNA"/>
</dbReference>
<name>A0A336MAI9_CULSO</name>
<feature type="compositionally biased region" description="Low complexity" evidence="4">
    <location>
        <begin position="93"/>
        <end position="108"/>
    </location>
</feature>
<keyword evidence="1" id="KW-0677">Repeat</keyword>
<evidence type="ECO:0000313" key="6">
    <source>
        <dbReference type="EMBL" id="SSX05433.1"/>
    </source>
</evidence>
<dbReference type="Pfam" id="PF00076">
    <property type="entry name" value="RRM_1"/>
    <property type="match status" value="2"/>
</dbReference>
<dbReference type="InterPro" id="IPR000504">
    <property type="entry name" value="RRM_dom"/>
</dbReference>
<evidence type="ECO:0000256" key="1">
    <source>
        <dbReference type="ARBA" id="ARBA00022737"/>
    </source>
</evidence>
<dbReference type="SMART" id="SM00360">
    <property type="entry name" value="RRM"/>
    <property type="match status" value="2"/>
</dbReference>
<dbReference type="InterPro" id="IPR035979">
    <property type="entry name" value="RBD_domain_sf"/>
</dbReference>
<dbReference type="SUPFAM" id="SSF54928">
    <property type="entry name" value="RNA-binding domain, RBD"/>
    <property type="match status" value="1"/>
</dbReference>
<reference evidence="6" key="1">
    <citation type="submission" date="2018-04" db="EMBL/GenBank/DDBJ databases">
        <authorList>
            <person name="Go L.Y."/>
            <person name="Mitchell J.A."/>
        </authorList>
    </citation>
    <scope>NUCLEOTIDE SEQUENCE</scope>
    <source>
        <tissue evidence="6">Whole organism</tissue>
    </source>
</reference>
<protein>
    <submittedName>
        <fullName evidence="7">CSON012744 protein</fullName>
    </submittedName>
</protein>
<evidence type="ECO:0000313" key="7">
    <source>
        <dbReference type="EMBL" id="SSX25793.1"/>
    </source>
</evidence>
<dbReference type="VEuPathDB" id="VectorBase:CSON012744"/>
<organism evidence="7">
    <name type="scientific">Culicoides sonorensis</name>
    <name type="common">Biting midge</name>
    <dbReference type="NCBI Taxonomy" id="179676"/>
    <lineage>
        <taxon>Eukaryota</taxon>
        <taxon>Metazoa</taxon>
        <taxon>Ecdysozoa</taxon>
        <taxon>Arthropoda</taxon>
        <taxon>Hexapoda</taxon>
        <taxon>Insecta</taxon>
        <taxon>Pterygota</taxon>
        <taxon>Neoptera</taxon>
        <taxon>Endopterygota</taxon>
        <taxon>Diptera</taxon>
        <taxon>Nematocera</taxon>
        <taxon>Chironomoidea</taxon>
        <taxon>Ceratopogonidae</taxon>
        <taxon>Ceratopogoninae</taxon>
        <taxon>Culicoides</taxon>
        <taxon>Monoculicoides</taxon>
    </lineage>
</organism>
<dbReference type="Gene3D" id="3.30.70.330">
    <property type="match status" value="2"/>
</dbReference>
<feature type="region of interest" description="Disordered" evidence="4">
    <location>
        <begin position="88"/>
        <end position="109"/>
    </location>
</feature>
<evidence type="ECO:0000256" key="3">
    <source>
        <dbReference type="PROSITE-ProRule" id="PRU00176"/>
    </source>
</evidence>
<dbReference type="GO" id="GO:0003723">
    <property type="term" value="F:RNA binding"/>
    <property type="evidence" value="ECO:0007669"/>
    <property type="project" value="UniProtKB-UniRule"/>
</dbReference>
<proteinExistence type="predicted"/>
<reference evidence="7" key="2">
    <citation type="submission" date="2018-07" db="EMBL/GenBank/DDBJ databases">
        <authorList>
            <person name="Quirk P.G."/>
            <person name="Krulwich T.A."/>
        </authorList>
    </citation>
    <scope>NUCLEOTIDE SEQUENCE</scope>
</reference>
<evidence type="ECO:0000256" key="4">
    <source>
        <dbReference type="SAM" id="MobiDB-lite"/>
    </source>
</evidence>
<evidence type="ECO:0000256" key="2">
    <source>
        <dbReference type="ARBA" id="ARBA00022884"/>
    </source>
</evidence>
<dbReference type="InterPro" id="IPR012677">
    <property type="entry name" value="Nucleotide-bd_a/b_plait_sf"/>
</dbReference>
<dbReference type="PANTHER" id="PTHR24012">
    <property type="entry name" value="RNA BINDING PROTEIN"/>
    <property type="match status" value="1"/>
</dbReference>
<gene>
    <name evidence="7" type="primary">CSON012744</name>
</gene>
<dbReference type="FunFam" id="3.30.70.330:FF:000016">
    <property type="entry name" value="CUGBP Elav-like family member 1 isoform 2"/>
    <property type="match status" value="1"/>
</dbReference>
<dbReference type="PROSITE" id="PS50102">
    <property type="entry name" value="RRM"/>
    <property type="match status" value="2"/>
</dbReference>
<feature type="region of interest" description="Disordered" evidence="4">
    <location>
        <begin position="1"/>
        <end position="24"/>
    </location>
</feature>
<keyword evidence="2 3" id="KW-0694">RNA-binding</keyword>
<feature type="domain" description="RRM" evidence="5">
    <location>
        <begin position="434"/>
        <end position="512"/>
    </location>
</feature>